<sequence length="224" mass="26154">MAEEKKLNIFQKIQRARVELQKRDIKKTGLNKYSGYKYFELGDFLPHVNEICDSLGLYTEFKYGEELAFLYVIDCDNPDVRREWSTPVKIPALKGCSDIQAIGGSQTFARRYLYMMAFEIAETDLVDNVEVDEEKAAGEQKIGTVHLNVMKKLIEETETEINSFLRYADVKKLEDIKNKDYPELLKLLEKKKNDNKKKIEAEKARKKKEEEENKNRVSEEDLPL</sequence>
<accession>A0ABR8Q275</accession>
<comment type="caution">
    <text evidence="2">The sequence shown here is derived from an EMBL/GenBank/DDBJ whole genome shotgun (WGS) entry which is preliminary data.</text>
</comment>
<protein>
    <submittedName>
        <fullName evidence="2">ERF family protein</fullName>
    </submittedName>
</protein>
<feature type="region of interest" description="Disordered" evidence="1">
    <location>
        <begin position="196"/>
        <end position="224"/>
    </location>
</feature>
<dbReference type="EMBL" id="JACSQZ010000012">
    <property type="protein sequence ID" value="MBD7914523.1"/>
    <property type="molecule type" value="Genomic_DNA"/>
</dbReference>
<dbReference type="Pfam" id="PF04404">
    <property type="entry name" value="ERF"/>
    <property type="match status" value="1"/>
</dbReference>
<evidence type="ECO:0000313" key="2">
    <source>
        <dbReference type="EMBL" id="MBD7914523.1"/>
    </source>
</evidence>
<evidence type="ECO:0000313" key="3">
    <source>
        <dbReference type="Proteomes" id="UP000640335"/>
    </source>
</evidence>
<proteinExistence type="predicted"/>
<evidence type="ECO:0000256" key="1">
    <source>
        <dbReference type="SAM" id="MobiDB-lite"/>
    </source>
</evidence>
<reference evidence="2 3" key="1">
    <citation type="submission" date="2020-08" db="EMBL/GenBank/DDBJ databases">
        <title>A Genomic Blueprint of the Chicken Gut Microbiome.</title>
        <authorList>
            <person name="Gilroy R."/>
            <person name="Ravi A."/>
            <person name="Getino M."/>
            <person name="Pursley I."/>
            <person name="Horton D.L."/>
            <person name="Alikhan N.-F."/>
            <person name="Baker D."/>
            <person name="Gharbi K."/>
            <person name="Hall N."/>
            <person name="Watson M."/>
            <person name="Adriaenssens E.M."/>
            <person name="Foster-Nyarko E."/>
            <person name="Jarju S."/>
            <person name="Secka A."/>
            <person name="Antonio M."/>
            <person name="Oren A."/>
            <person name="Chaudhuri R."/>
            <person name="La Ragione R.M."/>
            <person name="Hildebrand F."/>
            <person name="Pallen M.J."/>
        </authorList>
    </citation>
    <scope>NUCLEOTIDE SEQUENCE [LARGE SCALE GENOMIC DNA]</scope>
    <source>
        <strain evidence="2 3">Sa3CUN1</strain>
    </source>
</reference>
<dbReference type="RefSeq" id="WP_191749214.1">
    <property type="nucleotide sequence ID" value="NZ_JACSQZ010000012.1"/>
</dbReference>
<dbReference type="Proteomes" id="UP000640335">
    <property type="component" value="Unassembled WGS sequence"/>
</dbReference>
<organism evidence="2 3">
    <name type="scientific">Clostridium gallinarum</name>
    <dbReference type="NCBI Taxonomy" id="2762246"/>
    <lineage>
        <taxon>Bacteria</taxon>
        <taxon>Bacillati</taxon>
        <taxon>Bacillota</taxon>
        <taxon>Clostridia</taxon>
        <taxon>Eubacteriales</taxon>
        <taxon>Clostridiaceae</taxon>
        <taxon>Clostridium</taxon>
    </lineage>
</organism>
<gene>
    <name evidence="2" type="ORF">H9660_05140</name>
</gene>
<dbReference type="InterPro" id="IPR007499">
    <property type="entry name" value="ERF_bacteria_virus"/>
</dbReference>
<keyword evidence="3" id="KW-1185">Reference proteome</keyword>
<name>A0ABR8Q275_9CLOT</name>